<dbReference type="EMBL" id="JAHLFN010000073">
    <property type="protein sequence ID" value="MBU3842939.1"/>
    <property type="molecule type" value="Genomic_DNA"/>
</dbReference>
<organism evidence="2 3">
    <name type="scientific">Candidatus Fusobacterium pullicola</name>
    <dbReference type="NCBI Taxonomy" id="2838601"/>
    <lineage>
        <taxon>Bacteria</taxon>
        <taxon>Fusobacteriati</taxon>
        <taxon>Fusobacteriota</taxon>
        <taxon>Fusobacteriia</taxon>
        <taxon>Fusobacteriales</taxon>
        <taxon>Fusobacteriaceae</taxon>
        <taxon>Fusobacterium</taxon>
    </lineage>
</organism>
<evidence type="ECO:0000313" key="2">
    <source>
        <dbReference type="EMBL" id="MBU3842939.1"/>
    </source>
</evidence>
<protein>
    <submittedName>
        <fullName evidence="2">Uncharacterized protein</fullName>
    </submittedName>
</protein>
<keyword evidence="1" id="KW-0175">Coiled coil</keyword>
<sequence>MRKNNMEKLEIKKIKLEKINNRLEKTLREIKKLESIENKNLNKLLRKQRTHNLILAGTILEITLGLEKVLDKPNYHSLIGYILNYDNISLDEKNKLSQLGEAFLKQRIEDTKKINQNIIIEEITEEQIRTLLVLSKDYLIFKYMRDKMNKNFLEYLTKAQYEEIISKIKNGEIKKLEKNI</sequence>
<proteinExistence type="predicted"/>
<dbReference type="AlphaFoldDB" id="A0A9E2KZU1"/>
<evidence type="ECO:0000256" key="1">
    <source>
        <dbReference type="SAM" id="Coils"/>
    </source>
</evidence>
<gene>
    <name evidence="2" type="ORF">IAA47_08190</name>
</gene>
<name>A0A9E2KZU1_9FUSO</name>
<reference evidence="2" key="2">
    <citation type="submission" date="2021-04" db="EMBL/GenBank/DDBJ databases">
        <authorList>
            <person name="Gilroy R."/>
        </authorList>
    </citation>
    <scope>NUCLEOTIDE SEQUENCE</scope>
    <source>
        <strain evidence="2">A6-441</strain>
    </source>
</reference>
<comment type="caution">
    <text evidence="2">The sequence shown here is derived from an EMBL/GenBank/DDBJ whole genome shotgun (WGS) entry which is preliminary data.</text>
</comment>
<feature type="coiled-coil region" evidence="1">
    <location>
        <begin position="6"/>
        <end position="36"/>
    </location>
</feature>
<accession>A0A9E2KZU1</accession>
<reference evidence="2" key="1">
    <citation type="journal article" date="2021" name="PeerJ">
        <title>Extensive microbial diversity within the chicken gut microbiome revealed by metagenomics and culture.</title>
        <authorList>
            <person name="Gilroy R."/>
            <person name="Ravi A."/>
            <person name="Getino M."/>
            <person name="Pursley I."/>
            <person name="Horton D.L."/>
            <person name="Alikhan N.F."/>
            <person name="Baker D."/>
            <person name="Gharbi K."/>
            <person name="Hall N."/>
            <person name="Watson M."/>
            <person name="Adriaenssens E.M."/>
            <person name="Foster-Nyarko E."/>
            <person name="Jarju S."/>
            <person name="Secka A."/>
            <person name="Antonio M."/>
            <person name="Oren A."/>
            <person name="Chaudhuri R.R."/>
            <person name="La Ragione R."/>
            <person name="Hildebrand F."/>
            <person name="Pallen M.J."/>
        </authorList>
    </citation>
    <scope>NUCLEOTIDE SEQUENCE</scope>
    <source>
        <strain evidence="2">A6-441</strain>
    </source>
</reference>
<evidence type="ECO:0000313" key="3">
    <source>
        <dbReference type="Proteomes" id="UP000724657"/>
    </source>
</evidence>
<dbReference type="Proteomes" id="UP000724657">
    <property type="component" value="Unassembled WGS sequence"/>
</dbReference>